<dbReference type="Proteomes" id="UP000001072">
    <property type="component" value="Unassembled WGS sequence"/>
</dbReference>
<keyword evidence="3" id="KW-1185">Reference proteome</keyword>
<keyword evidence="1" id="KW-0732">Signal</keyword>
<evidence type="ECO:0008006" key="4">
    <source>
        <dbReference type="Google" id="ProtNLM"/>
    </source>
</evidence>
<evidence type="ECO:0000313" key="3">
    <source>
        <dbReference type="Proteomes" id="UP000001072"/>
    </source>
</evidence>
<gene>
    <name evidence="2" type="ORF">MELLADRAFT_101417</name>
</gene>
<dbReference type="InParanoid" id="F4R4P1"/>
<accession>F4R4P1</accession>
<dbReference type="RefSeq" id="XP_007403904.1">
    <property type="nucleotide sequence ID" value="XM_007403842.1"/>
</dbReference>
<reference evidence="3" key="1">
    <citation type="journal article" date="2011" name="Proc. Natl. Acad. Sci. U.S.A.">
        <title>Obligate biotrophy features unraveled by the genomic analysis of rust fungi.</title>
        <authorList>
            <person name="Duplessis S."/>
            <person name="Cuomo C.A."/>
            <person name="Lin Y.-C."/>
            <person name="Aerts A."/>
            <person name="Tisserant E."/>
            <person name="Veneault-Fourrey C."/>
            <person name="Joly D.L."/>
            <person name="Hacquard S."/>
            <person name="Amselem J."/>
            <person name="Cantarel B.L."/>
            <person name="Chiu R."/>
            <person name="Coutinho P.M."/>
            <person name="Feau N."/>
            <person name="Field M."/>
            <person name="Frey P."/>
            <person name="Gelhaye E."/>
            <person name="Goldberg J."/>
            <person name="Grabherr M.G."/>
            <person name="Kodira C.D."/>
            <person name="Kohler A."/>
            <person name="Kuees U."/>
            <person name="Lindquist E.A."/>
            <person name="Lucas S.M."/>
            <person name="Mago R."/>
            <person name="Mauceli E."/>
            <person name="Morin E."/>
            <person name="Murat C."/>
            <person name="Pangilinan J.L."/>
            <person name="Park R."/>
            <person name="Pearson M."/>
            <person name="Quesneville H."/>
            <person name="Rouhier N."/>
            <person name="Sakthikumar S."/>
            <person name="Salamov A.A."/>
            <person name="Schmutz J."/>
            <person name="Selles B."/>
            <person name="Shapiro H."/>
            <person name="Tanguay P."/>
            <person name="Tuskan G.A."/>
            <person name="Henrissat B."/>
            <person name="Van de Peer Y."/>
            <person name="Rouze P."/>
            <person name="Ellis J.G."/>
            <person name="Dodds P.N."/>
            <person name="Schein J.E."/>
            <person name="Zhong S."/>
            <person name="Hamelin R.C."/>
            <person name="Grigoriev I.V."/>
            <person name="Szabo L.J."/>
            <person name="Martin F."/>
        </authorList>
    </citation>
    <scope>NUCLEOTIDE SEQUENCE [LARGE SCALE GENOMIC DNA]</scope>
    <source>
        <strain evidence="3">98AG31 / pathotype 3-4-7</strain>
    </source>
</reference>
<dbReference type="EMBL" id="GL883090">
    <property type="protein sequence ID" value="EGG12966.1"/>
    <property type="molecule type" value="Genomic_DNA"/>
</dbReference>
<feature type="signal peptide" evidence="1">
    <location>
        <begin position="1"/>
        <end position="21"/>
    </location>
</feature>
<dbReference type="AlphaFoldDB" id="F4R4P1"/>
<dbReference type="HOGENOM" id="CLU_1627452_0_0_1"/>
<dbReference type="OrthoDB" id="10458305at2759"/>
<feature type="chain" id="PRO_5003321337" description="Secreted protein" evidence="1">
    <location>
        <begin position="22"/>
        <end position="168"/>
    </location>
</feature>
<evidence type="ECO:0000313" key="2">
    <source>
        <dbReference type="EMBL" id="EGG12966.1"/>
    </source>
</evidence>
<dbReference type="GeneID" id="18921359"/>
<protein>
    <recommendedName>
        <fullName evidence="4">Secreted protein</fullName>
    </recommendedName>
</protein>
<sequence>MLALRPAYLILLVVLLSLVEALPPCPKLKNLPIDKETQRFIDSLNAVKKGVDRLKTLKNTPADRKTLLDVGSDAYCQLVALSFSRQRVITLVGEPVASLMHKYTDKPFDELNKAFLEFQNLQVVAAIQHAKDFAVDMSKLIEDIRKRKILQTALIMIILMNRCVLPST</sequence>
<organism evidence="3">
    <name type="scientific">Melampsora larici-populina (strain 98AG31 / pathotype 3-4-7)</name>
    <name type="common">Poplar leaf rust fungus</name>
    <dbReference type="NCBI Taxonomy" id="747676"/>
    <lineage>
        <taxon>Eukaryota</taxon>
        <taxon>Fungi</taxon>
        <taxon>Dikarya</taxon>
        <taxon>Basidiomycota</taxon>
        <taxon>Pucciniomycotina</taxon>
        <taxon>Pucciniomycetes</taxon>
        <taxon>Pucciniales</taxon>
        <taxon>Melampsoraceae</taxon>
        <taxon>Melampsora</taxon>
    </lineage>
</organism>
<dbReference type="VEuPathDB" id="FungiDB:MELLADRAFT_101417"/>
<proteinExistence type="predicted"/>
<dbReference type="KEGG" id="mlr:MELLADRAFT_101417"/>
<evidence type="ECO:0000256" key="1">
    <source>
        <dbReference type="SAM" id="SignalP"/>
    </source>
</evidence>
<name>F4R4P1_MELLP</name>